<dbReference type="GO" id="GO:0030964">
    <property type="term" value="C:NADH dehydrogenase complex"/>
    <property type="evidence" value="ECO:0007669"/>
    <property type="project" value="TreeGrafter"/>
</dbReference>
<evidence type="ECO:0000256" key="7">
    <source>
        <dbReference type="ARBA" id="ARBA00023136"/>
    </source>
</evidence>
<keyword evidence="9" id="KW-0830">Ubiquinone</keyword>
<dbReference type="PANTHER" id="PTHR11058:SF9">
    <property type="entry name" value="NADH-UBIQUINONE OXIDOREDUCTASE CHAIN 3"/>
    <property type="match status" value="1"/>
</dbReference>
<dbReference type="EC" id="7.1.1.2" evidence="9"/>
<protein>
    <recommendedName>
        <fullName evidence="3 9">NADH-ubiquinone oxidoreductase chain 3</fullName>
        <ecNumber evidence="9">7.1.1.2</ecNumber>
    </recommendedName>
</protein>
<dbReference type="GO" id="GO:0031966">
    <property type="term" value="C:mitochondrial membrane"/>
    <property type="evidence" value="ECO:0007669"/>
    <property type="project" value="UniProtKB-SubCell"/>
</dbReference>
<feature type="transmembrane region" description="Helical" evidence="9">
    <location>
        <begin position="89"/>
        <end position="109"/>
    </location>
</feature>
<keyword evidence="4 9" id="KW-0813">Transport</keyword>
<evidence type="ECO:0000256" key="1">
    <source>
        <dbReference type="ARBA" id="ARBA00004370"/>
    </source>
</evidence>
<dbReference type="AlphaFoldDB" id="A0A0R4Z360"/>
<sequence length="118" mass="12958">MVLVSVICSAIISLVIFGLGLAISFRGANVKELSSPFECGFDPVGGSRIGFSLRFFLIMILFVIFDFETVLLIPSVIWLSESGSIASSWSLFCFVSFLTMLLAGIFFELKEGVLQWSN</sequence>
<dbReference type="PANTHER" id="PTHR11058">
    <property type="entry name" value="NADH-UBIQUINONE OXIDOREDUCTASE CHAIN 3"/>
    <property type="match status" value="1"/>
</dbReference>
<keyword evidence="6 9" id="KW-1133">Transmembrane helix</keyword>
<feature type="transmembrane region" description="Helical" evidence="9">
    <location>
        <begin position="55"/>
        <end position="77"/>
    </location>
</feature>
<comment type="subcellular location">
    <subcellularLocation>
        <location evidence="1">Membrane</location>
    </subcellularLocation>
    <subcellularLocation>
        <location evidence="9">Mitochondrion membrane</location>
        <topology evidence="9">Multi-pass membrane protein</topology>
    </subcellularLocation>
</comment>
<evidence type="ECO:0000256" key="2">
    <source>
        <dbReference type="ARBA" id="ARBA00008472"/>
    </source>
</evidence>
<organism evidence="10">
    <name type="scientific">Lamprotula tortuosa</name>
    <dbReference type="NCBI Taxonomy" id="332607"/>
    <lineage>
        <taxon>Eukaryota</taxon>
        <taxon>Metazoa</taxon>
        <taxon>Spiralia</taxon>
        <taxon>Lophotrochozoa</taxon>
        <taxon>Mollusca</taxon>
        <taxon>Bivalvia</taxon>
        <taxon>Autobranchia</taxon>
        <taxon>Heteroconchia</taxon>
        <taxon>Palaeoheterodonta</taxon>
        <taxon>Unionida</taxon>
        <taxon>Unionoidea</taxon>
        <taxon>Unionidae</taxon>
        <taxon>Gonideinae</taxon>
        <taxon>Lamprotula</taxon>
    </lineage>
</organism>
<gene>
    <name evidence="10" type="primary">ND3</name>
</gene>
<comment type="catalytic activity">
    <reaction evidence="8 9">
        <text>a ubiquinone + NADH + 5 H(+)(in) = a ubiquinol + NAD(+) + 4 H(+)(out)</text>
        <dbReference type="Rhea" id="RHEA:29091"/>
        <dbReference type="Rhea" id="RHEA-COMP:9565"/>
        <dbReference type="Rhea" id="RHEA-COMP:9566"/>
        <dbReference type="ChEBI" id="CHEBI:15378"/>
        <dbReference type="ChEBI" id="CHEBI:16389"/>
        <dbReference type="ChEBI" id="CHEBI:17976"/>
        <dbReference type="ChEBI" id="CHEBI:57540"/>
        <dbReference type="ChEBI" id="CHEBI:57945"/>
        <dbReference type="EC" id="7.1.1.2"/>
    </reaction>
</comment>
<name>A0A0R4Z360_9BIVA</name>
<accession>A0A0R4Z360</accession>
<keyword evidence="7 9" id="KW-0472">Membrane</keyword>
<dbReference type="InterPro" id="IPR038430">
    <property type="entry name" value="NDAH_ubi_oxred_su3_sf"/>
</dbReference>
<dbReference type="Gene3D" id="1.20.58.1610">
    <property type="entry name" value="NADH:ubiquinone/plastoquinone oxidoreductase, chain 3"/>
    <property type="match status" value="1"/>
</dbReference>
<keyword evidence="9" id="KW-0520">NAD</keyword>
<comment type="function">
    <text evidence="9">Core subunit of the mitochondrial membrane respiratory chain NADH dehydrogenase (Complex I) which catalyzes electron transfer from NADH through the respiratory chain, using ubiquinone as an electron acceptor. Essential for the catalytic activity of complex I.</text>
</comment>
<evidence type="ECO:0000256" key="5">
    <source>
        <dbReference type="ARBA" id="ARBA00022692"/>
    </source>
</evidence>
<dbReference type="Pfam" id="PF00507">
    <property type="entry name" value="Oxidored_q4"/>
    <property type="match status" value="1"/>
</dbReference>
<reference evidence="10" key="1">
    <citation type="submission" date="2013-01" db="EMBL/GenBank/DDBJ databases">
        <authorList>
            <person name="Jiao Y.-Y."/>
            <person name="Chen X."/>
            <person name="Wu J."/>
        </authorList>
    </citation>
    <scope>NUCLEOTIDE SEQUENCE</scope>
</reference>
<evidence type="ECO:0000256" key="9">
    <source>
        <dbReference type="RuleBase" id="RU003640"/>
    </source>
</evidence>
<comment type="similarity">
    <text evidence="2 9">Belongs to the complex I subunit 3 family.</text>
</comment>
<feature type="transmembrane region" description="Helical" evidence="9">
    <location>
        <begin position="6"/>
        <end position="25"/>
    </location>
</feature>
<evidence type="ECO:0000256" key="6">
    <source>
        <dbReference type="ARBA" id="ARBA00022989"/>
    </source>
</evidence>
<dbReference type="EMBL" id="KC441487">
    <property type="protein sequence ID" value="AGG20129.1"/>
    <property type="molecule type" value="Genomic_DNA"/>
</dbReference>
<keyword evidence="5 9" id="KW-0812">Transmembrane</keyword>
<keyword evidence="9" id="KW-0249">Electron transport</keyword>
<dbReference type="InterPro" id="IPR000440">
    <property type="entry name" value="NADH_UbQ/plastoQ_OxRdtase_su3"/>
</dbReference>
<dbReference type="GO" id="GO:0008137">
    <property type="term" value="F:NADH dehydrogenase (ubiquinone) activity"/>
    <property type="evidence" value="ECO:0007669"/>
    <property type="project" value="UniProtKB-UniRule"/>
</dbReference>
<evidence type="ECO:0000256" key="3">
    <source>
        <dbReference type="ARBA" id="ARBA00021007"/>
    </source>
</evidence>
<proteinExistence type="inferred from homology"/>
<keyword evidence="9 10" id="KW-0496">Mitochondrion</keyword>
<keyword evidence="9" id="KW-1278">Translocase</keyword>
<geneLocation type="mitochondrion" evidence="10"/>
<evidence type="ECO:0000256" key="8">
    <source>
        <dbReference type="ARBA" id="ARBA00049551"/>
    </source>
</evidence>
<evidence type="ECO:0000313" key="10">
    <source>
        <dbReference type="EMBL" id="AGG20129.1"/>
    </source>
</evidence>
<keyword evidence="9" id="KW-0679">Respiratory chain</keyword>
<evidence type="ECO:0000256" key="4">
    <source>
        <dbReference type="ARBA" id="ARBA00022448"/>
    </source>
</evidence>